<dbReference type="GO" id="GO:0005634">
    <property type="term" value="C:nucleus"/>
    <property type="evidence" value="ECO:0000318"/>
    <property type="project" value="GO_Central"/>
</dbReference>
<evidence type="ECO:0000256" key="7">
    <source>
        <dbReference type="ARBA" id="ARBA00023242"/>
    </source>
</evidence>
<evidence type="ECO:0000256" key="9">
    <source>
        <dbReference type="SAM" id="MobiDB-lite"/>
    </source>
</evidence>
<feature type="domain" description="TOG" evidence="10">
    <location>
        <begin position="411"/>
        <end position="659"/>
    </location>
</feature>
<dbReference type="AlphaFoldDB" id="A0A1S3X7T7"/>
<dbReference type="GO" id="GO:0006606">
    <property type="term" value="P:protein import into nucleus"/>
    <property type="evidence" value="ECO:0000318"/>
    <property type="project" value="GO_Central"/>
</dbReference>
<dbReference type="InterPro" id="IPR057672">
    <property type="entry name" value="TPR_IPO4/5"/>
</dbReference>
<evidence type="ECO:0000256" key="1">
    <source>
        <dbReference type="ARBA" id="ARBA00004123"/>
    </source>
</evidence>
<dbReference type="OrthoDB" id="1064002at2759"/>
<dbReference type="GO" id="GO:0061608">
    <property type="term" value="F:nuclear import signal receptor activity"/>
    <property type="evidence" value="ECO:0000318"/>
    <property type="project" value="GO_Central"/>
</dbReference>
<dbReference type="InterPro" id="IPR011989">
    <property type="entry name" value="ARM-like"/>
</dbReference>
<evidence type="ECO:0000256" key="6">
    <source>
        <dbReference type="ARBA" id="ARBA00022927"/>
    </source>
</evidence>
<dbReference type="SMR" id="A0A1S3X7T7"/>
<evidence type="ECO:0000259" key="10">
    <source>
        <dbReference type="SMART" id="SM01349"/>
    </source>
</evidence>
<protein>
    <submittedName>
        <fullName evidence="11">Importin-5-like</fullName>
    </submittedName>
</protein>
<dbReference type="InterPro" id="IPR034085">
    <property type="entry name" value="TOG"/>
</dbReference>
<dbReference type="GO" id="GO:0005737">
    <property type="term" value="C:cytoplasm"/>
    <property type="evidence" value="ECO:0000318"/>
    <property type="project" value="GO_Central"/>
</dbReference>
<evidence type="ECO:0000256" key="8">
    <source>
        <dbReference type="PROSITE-ProRule" id="PRU00103"/>
    </source>
</evidence>
<keyword evidence="6" id="KW-0653">Protein transport</keyword>
<dbReference type="Pfam" id="PF13513">
    <property type="entry name" value="HEAT_EZ"/>
    <property type="match status" value="1"/>
</dbReference>
<dbReference type="KEGG" id="nta:107762059"/>
<feature type="region of interest" description="Disordered" evidence="9">
    <location>
        <begin position="1"/>
        <end position="47"/>
    </location>
</feature>
<dbReference type="Gene3D" id="1.25.10.10">
    <property type="entry name" value="Leucine-rich Repeat Variant"/>
    <property type="match status" value="1"/>
</dbReference>
<dbReference type="STRING" id="4097.A0A1S3X7T7"/>
<comment type="subcellular location">
    <subcellularLocation>
        <location evidence="2">Cytoplasm</location>
    </subcellularLocation>
    <subcellularLocation>
        <location evidence="1">Nucleus</location>
    </subcellularLocation>
</comment>
<dbReference type="PANTHER" id="PTHR10527">
    <property type="entry name" value="IMPORTIN BETA"/>
    <property type="match status" value="1"/>
</dbReference>
<proteinExistence type="predicted"/>
<feature type="compositionally biased region" description="Basic and acidic residues" evidence="9">
    <location>
        <begin position="8"/>
        <end position="37"/>
    </location>
</feature>
<evidence type="ECO:0000313" key="11">
    <source>
        <dbReference type="RefSeq" id="XP_016435859.1"/>
    </source>
</evidence>
<keyword evidence="5" id="KW-0677">Repeat</keyword>
<accession>A0A1S3X7T7</accession>
<dbReference type="InterPro" id="IPR040122">
    <property type="entry name" value="Importin_beta"/>
</dbReference>
<dbReference type="SUPFAM" id="SSF48371">
    <property type="entry name" value="ARM repeat"/>
    <property type="match status" value="2"/>
</dbReference>
<keyword evidence="4" id="KW-0963">Cytoplasm</keyword>
<dbReference type="SMART" id="SM01349">
    <property type="entry name" value="TOG"/>
    <property type="match status" value="1"/>
</dbReference>
<gene>
    <name evidence="11" type="primary">LOC107762059</name>
</gene>
<organism evidence="11">
    <name type="scientific">Nicotiana tabacum</name>
    <name type="common">Common tobacco</name>
    <dbReference type="NCBI Taxonomy" id="4097"/>
    <lineage>
        <taxon>Eukaryota</taxon>
        <taxon>Viridiplantae</taxon>
        <taxon>Streptophyta</taxon>
        <taxon>Embryophyta</taxon>
        <taxon>Tracheophyta</taxon>
        <taxon>Spermatophyta</taxon>
        <taxon>Magnoliopsida</taxon>
        <taxon>eudicotyledons</taxon>
        <taxon>Gunneridae</taxon>
        <taxon>Pentapetalae</taxon>
        <taxon>asterids</taxon>
        <taxon>lamiids</taxon>
        <taxon>Solanales</taxon>
        <taxon>Solanaceae</taxon>
        <taxon>Nicotianoideae</taxon>
        <taxon>Nicotianeae</taxon>
        <taxon>Nicotiana</taxon>
    </lineage>
</organism>
<sequence length="1139" mass="129271">MASPPNSKIDKPLSVKSDILPKRNDKLRPVMADDDHKPRKKARAPRNFEKDALRMQARDILGSPNHDAIETLIANLASPIETVLSEAENLYYFLRREYPNALSLKISKVLLHSLTRPKIKSECASLLQNLIDSPSHYESVWNFISPMIKTDLKIAFLEILRQENSSRICKPIWKTVSEVFNCIITKEQGEWPGMLSCFYERLRSGPSYVQDFALMFFLKLPMCLRKQLEPYVNNLYLDFLDKLNSFNEMRKRLALAASIHLVGQMSSDYYFLLNGLLMPMIKGVLSFLINDNEEGYAQESLRKLVELAWVEPRFFESHLDEVFDTMVTIAENNRFLEDTRYLAVEMMSAFDDYVIKRVGKKILRRLFFELVEMISRIEDDPMGDVDYVNGLCLGTSQNYLLGVTFMYRISMATGDQIRMPVLLKELPTYMAAAEWQKRYAAVTVIGVIANGCAKAMRDHLSEVMNMVLKSMLDSSPHVRLAAIGTIKAMSLELSPDLLDKHGHRLIASLYLALADDHYPDRQAVAASAMNYLCEGCKSCILEPYLDKIVSKLLALIQSPSPVLKAEALNTLALVARSSKDIFTKCYDLVITYLKKFLADAMICPSAASKSLQDNALECIWTVAMAVGEDIFKKDAAEVVVLLLSVRWYLAEDDHRLKVTLLRAWAELLSCFGSGFYPYVKDLMPNLLQSARLGFRDEEIDEIVDWSARERVVLTEKLMACKVLFRLTSKFKENLFPWIDQVSDILIPLVIFHDGDIRNIAVSAMPKLLLSAKLSVEKKEAIWRLPNCCSSHSQVAAFSLTNSYLNKLARRVVPSLLEALNKETDSEICANILKSLSKCIKIAGAFLSEKKIERIANAIIQVLKATSTKQFSKEENSTQLEKEIIKQVVNYFSTLIKIYKERSWTFVDELLECIKDMLGNDTTAKEKQIALLTFNEVSLKCKGAALRYSRKHLPLILQACKTENQNVQKCKNWEEFDYFLQEAAHGLGLIAEFGGKQPEIPFTEVASTLCTIIKQSDKATAHDVAVSVLGKLLHFHNHDEQIIAEVVTLWLDSLPLNNDLIEAQAAHEHLSLLIEKLDRDILGLNNANIPKILDIIEEVLRDTTNLATEETKHRMMEFKNCISSIDLAVQFFPSFSFPEV</sequence>
<dbReference type="OMA" id="TEKLMAC"/>
<dbReference type="PaxDb" id="4097-A0A1S3X7T7"/>
<dbReference type="InterPro" id="IPR016024">
    <property type="entry name" value="ARM-type_fold"/>
</dbReference>
<dbReference type="RefSeq" id="XP_016435859.1">
    <property type="nucleotide sequence ID" value="XM_016580373.1"/>
</dbReference>
<dbReference type="PROSITE" id="PS50077">
    <property type="entry name" value="HEAT_REPEAT"/>
    <property type="match status" value="1"/>
</dbReference>
<evidence type="ECO:0000256" key="5">
    <source>
        <dbReference type="ARBA" id="ARBA00022737"/>
    </source>
</evidence>
<evidence type="ECO:0000256" key="4">
    <source>
        <dbReference type="ARBA" id="ARBA00022490"/>
    </source>
</evidence>
<keyword evidence="7" id="KW-0539">Nucleus</keyword>
<evidence type="ECO:0000256" key="2">
    <source>
        <dbReference type="ARBA" id="ARBA00004496"/>
    </source>
</evidence>
<name>A0A1S3X7T7_TOBAC</name>
<evidence type="ECO:0000256" key="3">
    <source>
        <dbReference type="ARBA" id="ARBA00022448"/>
    </source>
</evidence>
<keyword evidence="3" id="KW-0813">Transport</keyword>
<dbReference type="Pfam" id="PF25780">
    <property type="entry name" value="TPR_IPO5"/>
    <property type="match status" value="1"/>
</dbReference>
<dbReference type="InterPro" id="IPR021133">
    <property type="entry name" value="HEAT_type_2"/>
</dbReference>
<reference evidence="11" key="1">
    <citation type="submission" date="2025-08" db="UniProtKB">
        <authorList>
            <consortium name="RefSeq"/>
        </authorList>
    </citation>
    <scope>IDENTIFICATION</scope>
</reference>
<feature type="repeat" description="HEAT" evidence="8">
    <location>
        <begin position="463"/>
        <end position="501"/>
    </location>
</feature>
<dbReference type="GO" id="GO:0008139">
    <property type="term" value="F:nuclear localization sequence binding"/>
    <property type="evidence" value="ECO:0000318"/>
    <property type="project" value="GO_Central"/>
</dbReference>